<proteinExistence type="predicted"/>
<protein>
    <submittedName>
        <fullName evidence="2">Uncharacterized protein</fullName>
    </submittedName>
</protein>
<name>A0A2H1EIU2_9ARCH</name>
<feature type="compositionally biased region" description="Polar residues" evidence="1">
    <location>
        <begin position="1"/>
        <end position="10"/>
    </location>
</feature>
<dbReference type="EMBL" id="FRFC01000005">
    <property type="protein sequence ID" value="SHO47798.1"/>
    <property type="molecule type" value="Genomic_DNA"/>
</dbReference>
<dbReference type="AlphaFoldDB" id="A0A2H1EIU2"/>
<evidence type="ECO:0000256" key="1">
    <source>
        <dbReference type="SAM" id="MobiDB-lite"/>
    </source>
</evidence>
<reference evidence="3" key="1">
    <citation type="submission" date="2016-12" db="EMBL/GenBank/DDBJ databases">
        <authorList>
            <person name="Herbold C."/>
        </authorList>
    </citation>
    <scope>NUCLEOTIDE SEQUENCE [LARGE SCALE GENOMIC DNA]</scope>
</reference>
<sequence length="114" mass="13520">MIMSGKNSQMQRKENTLPKSNLSRMITDESKIISDEIELLVSKRKEIEKNFEQLHKNLLMDKKTNVIDSSNWEDWKVLSIEYDEIKQIINEIDEKCSLLKQIQTSQKKKHKIID</sequence>
<evidence type="ECO:0000313" key="2">
    <source>
        <dbReference type="EMBL" id="SHO47798.1"/>
    </source>
</evidence>
<evidence type="ECO:0000313" key="3">
    <source>
        <dbReference type="Proteomes" id="UP000232412"/>
    </source>
</evidence>
<organism evidence="2 3">
    <name type="scientific">Nitrosotalea sinensis</name>
    <dbReference type="NCBI Taxonomy" id="1499975"/>
    <lineage>
        <taxon>Archaea</taxon>
        <taxon>Nitrososphaerota</taxon>
        <taxon>Nitrososphaeria</taxon>
        <taxon>Nitrosotaleales</taxon>
        <taxon>Nitrosotaleaceae</taxon>
        <taxon>Nitrosotalea</taxon>
    </lineage>
</organism>
<feature type="region of interest" description="Disordered" evidence="1">
    <location>
        <begin position="1"/>
        <end position="21"/>
    </location>
</feature>
<accession>A0A2H1EIU2</accession>
<dbReference type="Proteomes" id="UP000232412">
    <property type="component" value="Unassembled WGS sequence"/>
</dbReference>
<gene>
    <name evidence="2" type="ORF">NSIN_40233</name>
</gene>
<keyword evidence="3" id="KW-1185">Reference proteome</keyword>